<dbReference type="EMBL" id="AP035884">
    <property type="protein sequence ID" value="BFP50485.1"/>
    <property type="molecule type" value="Genomic_DNA"/>
</dbReference>
<protein>
    <submittedName>
        <fullName evidence="2">Uncharacterized protein</fullName>
    </submittedName>
</protein>
<reference evidence="2" key="1">
    <citation type="submission" date="2024-07" db="EMBL/GenBank/DDBJ databases">
        <title>Complete genome sequences of cellulolytic bacteria, Kitasatospora sp. CMC57 and Streptomyces sp. CMC78, isolated from Japanese agricultural soil.</title>
        <authorList>
            <person name="Hashimoto T."/>
            <person name="Ito M."/>
            <person name="Iwamoto M."/>
            <person name="Fukahori D."/>
            <person name="Shoda T."/>
            <person name="Sakoda M."/>
            <person name="Morohoshi T."/>
            <person name="Mitsuboshi M."/>
            <person name="Nishizawa T."/>
        </authorList>
    </citation>
    <scope>NUCLEOTIDE SEQUENCE</scope>
    <source>
        <strain evidence="2">CMC78</strain>
    </source>
</reference>
<accession>A0AB33KG89</accession>
<gene>
    <name evidence="2" type="ORF">SCMC78_02920</name>
</gene>
<evidence type="ECO:0000256" key="1">
    <source>
        <dbReference type="SAM" id="MobiDB-lite"/>
    </source>
</evidence>
<sequence>MNSSRRAAAWAGERDAGLGTGGFLSFAGAAGREGALPPVRTGRAGVAVVATGVQPRTPGPAAGPRPVGLLARPDARRAASACGAPLPHPDGLPVRRAVGSLPL</sequence>
<organism evidence="2">
    <name type="scientific">Streptomyces sp. CMC78</name>
    <dbReference type="NCBI Taxonomy" id="3231512"/>
    <lineage>
        <taxon>Bacteria</taxon>
        <taxon>Bacillati</taxon>
        <taxon>Actinomycetota</taxon>
        <taxon>Actinomycetes</taxon>
        <taxon>Kitasatosporales</taxon>
        <taxon>Streptomycetaceae</taxon>
        <taxon>Streptomyces</taxon>
    </lineage>
</organism>
<dbReference type="KEGG" id="stcm:SCMC78_02920"/>
<feature type="region of interest" description="Disordered" evidence="1">
    <location>
        <begin position="80"/>
        <end position="103"/>
    </location>
</feature>
<dbReference type="AlphaFoldDB" id="A0AB33KG89"/>
<evidence type="ECO:0000313" key="2">
    <source>
        <dbReference type="EMBL" id="BFP50485.1"/>
    </source>
</evidence>
<name>A0AB33KG89_9ACTN</name>
<proteinExistence type="predicted"/>